<dbReference type="AlphaFoldDB" id="A0A6C2C2D4"/>
<organism evidence="3 4">
    <name type="scientific">Weissella muntiaci</name>
    <dbReference type="NCBI Taxonomy" id="2508881"/>
    <lineage>
        <taxon>Bacteria</taxon>
        <taxon>Bacillati</taxon>
        <taxon>Bacillota</taxon>
        <taxon>Bacilli</taxon>
        <taxon>Lactobacillales</taxon>
        <taxon>Lactobacillaceae</taxon>
        <taxon>Weissella</taxon>
    </lineage>
</organism>
<name>A0A6C2C2D4_9LACO</name>
<protein>
    <submittedName>
        <fullName evidence="3">Glycosyltransferase family 4 protein</fullName>
    </submittedName>
</protein>
<comment type="caution">
    <text evidence="3">The sequence shown here is derived from an EMBL/GenBank/DDBJ whole genome shotgun (WGS) entry which is preliminary data.</text>
</comment>
<dbReference type="Pfam" id="PF13439">
    <property type="entry name" value="Glyco_transf_4"/>
    <property type="match status" value="1"/>
</dbReference>
<evidence type="ECO:0000259" key="2">
    <source>
        <dbReference type="Pfam" id="PF13439"/>
    </source>
</evidence>
<dbReference type="SUPFAM" id="SSF53756">
    <property type="entry name" value="UDP-Glycosyltransferase/glycogen phosphorylase"/>
    <property type="match status" value="1"/>
</dbReference>
<dbReference type="InterPro" id="IPR028098">
    <property type="entry name" value="Glyco_trans_4-like_N"/>
</dbReference>
<dbReference type="FunFam" id="3.40.50.2000:FF:000136">
    <property type="entry name" value="Glycosyl transferase, group 1"/>
    <property type="match status" value="1"/>
</dbReference>
<gene>
    <name evidence="3" type="ORF">ESZ50_10690</name>
</gene>
<dbReference type="RefSeq" id="WP_148623830.1">
    <property type="nucleotide sequence ID" value="NZ_SDGZ01000026.1"/>
</dbReference>
<feature type="domain" description="Glycosyltransferase subfamily 4-like N-terminal" evidence="2">
    <location>
        <begin position="14"/>
        <end position="182"/>
    </location>
</feature>
<dbReference type="Pfam" id="PF00534">
    <property type="entry name" value="Glycos_transf_1"/>
    <property type="match status" value="1"/>
</dbReference>
<feature type="domain" description="Glycosyl transferase family 1" evidence="1">
    <location>
        <begin position="193"/>
        <end position="344"/>
    </location>
</feature>
<dbReference type="Proteomes" id="UP000371977">
    <property type="component" value="Unassembled WGS sequence"/>
</dbReference>
<dbReference type="PANTHER" id="PTHR45947:SF3">
    <property type="entry name" value="SULFOQUINOVOSYL TRANSFERASE SQD2"/>
    <property type="match status" value="1"/>
</dbReference>
<evidence type="ECO:0000313" key="3">
    <source>
        <dbReference type="EMBL" id="TYC47967.1"/>
    </source>
</evidence>
<evidence type="ECO:0000259" key="1">
    <source>
        <dbReference type="Pfam" id="PF00534"/>
    </source>
</evidence>
<evidence type="ECO:0000313" key="4">
    <source>
        <dbReference type="Proteomes" id="UP000371977"/>
    </source>
</evidence>
<dbReference type="GO" id="GO:0016758">
    <property type="term" value="F:hexosyltransferase activity"/>
    <property type="evidence" value="ECO:0007669"/>
    <property type="project" value="TreeGrafter"/>
</dbReference>
<dbReference type="OrthoDB" id="9802525at2"/>
<reference evidence="3 4" key="1">
    <citation type="submission" date="2019-01" db="EMBL/GenBank/DDBJ databases">
        <title>Weissella sp. nov., a novel lactic acid bacterium isolated from animal feces.</title>
        <authorList>
            <person name="Wang L.-T."/>
        </authorList>
    </citation>
    <scope>NUCLEOTIDE SEQUENCE [LARGE SCALE GENOMIC DNA]</scope>
    <source>
        <strain evidence="3 4">8H-2</strain>
    </source>
</reference>
<accession>A0A6C2C2D4</accession>
<proteinExistence type="predicted"/>
<keyword evidence="3" id="KW-0808">Transferase</keyword>
<dbReference type="Gene3D" id="3.40.50.2000">
    <property type="entry name" value="Glycogen Phosphorylase B"/>
    <property type="match status" value="2"/>
</dbReference>
<dbReference type="EMBL" id="SDGZ01000026">
    <property type="protein sequence ID" value="TYC47967.1"/>
    <property type="molecule type" value="Genomic_DNA"/>
</dbReference>
<sequence length="415" mass="46115">MNIGFFTDTYFPQVSGVATSIQTLRRQLEAQGHRVYIFTSTDPKVKKGTLEANIYRFSSLPFAGFKDRRIAFRGAIQALQLAKQFDLDIIHTQTEFSLGLMGKFVARRLKIPVVHTYHTNYQDYLHYVANGKIIRPAGVAVMARGFMVGMTGVIAPSIQTFNVLTEYRVESPIEIIPTGVTVSHNETEDHSAELRTKLGLTPDTPVVISIGRIAFEKNIEDALSAFAAVLEDIPSAHFVIVGGGPAMATLQEHVQALEIEAAVTFVGEVNHGEVYSYYRLGDVFLSASTSETQGLTFIEAITADTPLVAIESPYLKTVVTDVAIGTLVDEPEELYEPLKAYLEAKLAQAPLGDAQARERVLYEIDERTFGRKVLDFYSEALAVYNEEEDTEAADAKDEEYARSFLRNPFRKENHD</sequence>
<dbReference type="InterPro" id="IPR050194">
    <property type="entry name" value="Glycosyltransferase_grp1"/>
</dbReference>
<keyword evidence="4" id="KW-1185">Reference proteome</keyword>
<dbReference type="InterPro" id="IPR001296">
    <property type="entry name" value="Glyco_trans_1"/>
</dbReference>
<dbReference type="PANTHER" id="PTHR45947">
    <property type="entry name" value="SULFOQUINOVOSYL TRANSFERASE SQD2"/>
    <property type="match status" value="1"/>
</dbReference>